<evidence type="ECO:0000313" key="2">
    <source>
        <dbReference type="EMBL" id="OYD08968.1"/>
    </source>
</evidence>
<dbReference type="Proteomes" id="UP000215459">
    <property type="component" value="Unassembled WGS sequence"/>
</dbReference>
<protein>
    <submittedName>
        <fullName evidence="2">Uncharacterized protein</fullName>
    </submittedName>
</protein>
<reference evidence="2 3" key="1">
    <citation type="submission" date="2017-07" db="EMBL/GenBank/DDBJ databases">
        <title>The genome sequence of Paludifilum halophilum highlights mechanisms for microbial adaptation to high salt environemnts.</title>
        <authorList>
            <person name="Belbahri L."/>
        </authorList>
    </citation>
    <scope>NUCLEOTIDE SEQUENCE [LARGE SCALE GENOMIC DNA]</scope>
    <source>
        <strain evidence="2 3">DSM 102817</strain>
    </source>
</reference>
<organism evidence="2 3">
    <name type="scientific">Paludifilum halophilum</name>
    <dbReference type="NCBI Taxonomy" id="1642702"/>
    <lineage>
        <taxon>Bacteria</taxon>
        <taxon>Bacillati</taxon>
        <taxon>Bacillota</taxon>
        <taxon>Bacilli</taxon>
        <taxon>Bacillales</taxon>
        <taxon>Thermoactinomycetaceae</taxon>
        <taxon>Paludifilum</taxon>
    </lineage>
</organism>
<comment type="caution">
    <text evidence="2">The sequence shown here is derived from an EMBL/GenBank/DDBJ whole genome shotgun (WGS) entry which is preliminary data.</text>
</comment>
<keyword evidence="3" id="KW-1185">Reference proteome</keyword>
<gene>
    <name evidence="2" type="ORF">CHM34_04110</name>
</gene>
<keyword evidence="1" id="KW-0812">Transmembrane</keyword>
<accession>A0A235B9J3</accession>
<evidence type="ECO:0000313" key="3">
    <source>
        <dbReference type="Proteomes" id="UP000215459"/>
    </source>
</evidence>
<dbReference type="EMBL" id="NOWF01000002">
    <property type="protein sequence ID" value="OYD08968.1"/>
    <property type="molecule type" value="Genomic_DNA"/>
</dbReference>
<dbReference type="AlphaFoldDB" id="A0A235B9J3"/>
<proteinExistence type="predicted"/>
<feature type="transmembrane region" description="Helical" evidence="1">
    <location>
        <begin position="34"/>
        <end position="58"/>
    </location>
</feature>
<keyword evidence="1" id="KW-1133">Transmembrane helix</keyword>
<sequence length="113" mass="12908">MKLPLKFCLFGLLLVFFDWVVVQMVARSLGPTSGVFTLLFCTFLFNPVTVFVVGFVVIKNPNLDVRQKMYVIGFMTFILFLFPFIIYLQSGLSVVSLAEEIMRPLFIEKPEGI</sequence>
<keyword evidence="1" id="KW-0472">Membrane</keyword>
<feature type="transmembrane region" description="Helical" evidence="1">
    <location>
        <begin position="70"/>
        <end position="88"/>
    </location>
</feature>
<evidence type="ECO:0000256" key="1">
    <source>
        <dbReference type="SAM" id="Phobius"/>
    </source>
</evidence>
<name>A0A235B9J3_9BACL</name>